<organism evidence="3 4">
    <name type="scientific">Seminavis robusta</name>
    <dbReference type="NCBI Taxonomy" id="568900"/>
    <lineage>
        <taxon>Eukaryota</taxon>
        <taxon>Sar</taxon>
        <taxon>Stramenopiles</taxon>
        <taxon>Ochrophyta</taxon>
        <taxon>Bacillariophyta</taxon>
        <taxon>Bacillariophyceae</taxon>
        <taxon>Bacillariophycidae</taxon>
        <taxon>Naviculales</taxon>
        <taxon>Naviculaceae</taxon>
        <taxon>Seminavis</taxon>
    </lineage>
</organism>
<feature type="region of interest" description="Disordered" evidence="1">
    <location>
        <begin position="510"/>
        <end position="637"/>
    </location>
</feature>
<feature type="compositionally biased region" description="Low complexity" evidence="1">
    <location>
        <begin position="148"/>
        <end position="157"/>
    </location>
</feature>
<dbReference type="OrthoDB" id="46184at2759"/>
<accession>A0A9N8E9F0</accession>
<dbReference type="AlphaFoldDB" id="A0A9N8E9F0"/>
<feature type="transmembrane region" description="Helical" evidence="2">
    <location>
        <begin position="55"/>
        <end position="73"/>
    </location>
</feature>
<gene>
    <name evidence="3" type="ORF">SEMRO_694_G188430.1</name>
</gene>
<feature type="compositionally biased region" description="Basic residues" evidence="1">
    <location>
        <begin position="24"/>
        <end position="34"/>
    </location>
</feature>
<keyword evidence="2" id="KW-1133">Transmembrane helix</keyword>
<sequence>MGTMGHLSSSVDVDQDQDDSHKDHPPRRRRRPHRTNIIQKKLLDIPMAFSRRIRMLILVALGCWFATLAFSHYRLTQVMMENEQDNQQQQQRRRLDLLQQNNPMNLIHPIKSDDDDPTPHDIGYLTLLRRPNTKTLPTLIDPNPPPQSHSHNNNNRPKAPKEYVDHIHPPHKPTTHVTKADLDQHRFLVFQGEKLGGQGAGNLMNGLLAMHLLGEEFGRIVCVIKRFHFLQAFEYKDPVHADLCGLLLEQAETRPEHLIWKDIVQMVNFMDPPDECQLKELLASKERHVIHMQANTYVRWRSVPPNFFLKYYKPRRELLDSLPYDPSHPPSTVVHLRKEDGHSDYRKGLDEVSLDALGQLLSTETEYPFLVTNNVEWYELFQNKFGWRHPKWAYVKHSVLRRTWGTPEPTRADEQTLKPAEEKQVQRMQLWADWYTIVTAKKVYHTHSDFSLSAIHWMGMDPVTNQDLTWSRTILEYDHKTKQLQFTPEQWMLDPVMKRLVDREGDELAHCGTWTKQPGDTDDHWAQLKPPPKQTPSLVDMSINNNGADASNKERKERVRRKALEFESQRKNSPHLQKKSPDVHNNNPSALKQVLQFDSSSAKPESSEQQNNKRQELHGESPNPLPHNPLSLSGVDMSNKDNRQFLQRALEIEPGRMEALERRRQTYQNQHASQQQSIGNNPMTPAEISASVTQKLKKKQEEVAQAKHV</sequence>
<dbReference type="EMBL" id="CAICTM010000693">
    <property type="protein sequence ID" value="CAB9515099.1"/>
    <property type="molecule type" value="Genomic_DNA"/>
</dbReference>
<name>A0A9N8E9F0_9STRA</name>
<feature type="region of interest" description="Disordered" evidence="1">
    <location>
        <begin position="663"/>
        <end position="709"/>
    </location>
</feature>
<evidence type="ECO:0000256" key="2">
    <source>
        <dbReference type="SAM" id="Phobius"/>
    </source>
</evidence>
<keyword evidence="2" id="KW-0472">Membrane</keyword>
<evidence type="ECO:0000313" key="4">
    <source>
        <dbReference type="Proteomes" id="UP001153069"/>
    </source>
</evidence>
<feature type="compositionally biased region" description="Basic and acidic residues" evidence="1">
    <location>
        <begin position="699"/>
        <end position="709"/>
    </location>
</feature>
<feature type="compositionally biased region" description="Basic and acidic residues" evidence="1">
    <location>
        <begin position="551"/>
        <end position="570"/>
    </location>
</feature>
<evidence type="ECO:0000313" key="3">
    <source>
        <dbReference type="EMBL" id="CAB9515099.1"/>
    </source>
</evidence>
<proteinExistence type="predicted"/>
<feature type="region of interest" description="Disordered" evidence="1">
    <location>
        <begin position="134"/>
        <end position="161"/>
    </location>
</feature>
<feature type="region of interest" description="Disordered" evidence="1">
    <location>
        <begin position="1"/>
        <end position="34"/>
    </location>
</feature>
<keyword evidence="4" id="KW-1185">Reference proteome</keyword>
<comment type="caution">
    <text evidence="3">The sequence shown here is derived from an EMBL/GenBank/DDBJ whole genome shotgun (WGS) entry which is preliminary data.</text>
</comment>
<dbReference type="Proteomes" id="UP001153069">
    <property type="component" value="Unassembled WGS sequence"/>
</dbReference>
<keyword evidence="2" id="KW-0812">Transmembrane</keyword>
<feature type="compositionally biased region" description="Polar residues" evidence="1">
    <location>
        <begin position="583"/>
        <end position="610"/>
    </location>
</feature>
<evidence type="ECO:0000256" key="1">
    <source>
        <dbReference type="SAM" id="MobiDB-lite"/>
    </source>
</evidence>
<reference evidence="3" key="1">
    <citation type="submission" date="2020-06" db="EMBL/GenBank/DDBJ databases">
        <authorList>
            <consortium name="Plant Systems Biology data submission"/>
        </authorList>
    </citation>
    <scope>NUCLEOTIDE SEQUENCE</scope>
    <source>
        <strain evidence="3">D6</strain>
    </source>
</reference>
<protein>
    <submittedName>
        <fullName evidence="3">Uncharacterized protein</fullName>
    </submittedName>
</protein>
<feature type="compositionally biased region" description="Polar residues" evidence="1">
    <location>
        <begin position="666"/>
        <end position="683"/>
    </location>
</feature>